<gene>
    <name evidence="1" type="ORF">SVUK_LOCUS15542</name>
</gene>
<dbReference type="InterPro" id="IPR035231">
    <property type="entry name" value="DUF5346"/>
</dbReference>
<proteinExistence type="predicted"/>
<dbReference type="EMBL" id="UYYB01108983">
    <property type="protein sequence ID" value="VDM80544.1"/>
    <property type="molecule type" value="Genomic_DNA"/>
</dbReference>
<evidence type="ECO:0000313" key="2">
    <source>
        <dbReference type="Proteomes" id="UP000270094"/>
    </source>
</evidence>
<organism evidence="1 2">
    <name type="scientific">Strongylus vulgaris</name>
    <name type="common">Blood worm</name>
    <dbReference type="NCBI Taxonomy" id="40348"/>
    <lineage>
        <taxon>Eukaryota</taxon>
        <taxon>Metazoa</taxon>
        <taxon>Ecdysozoa</taxon>
        <taxon>Nematoda</taxon>
        <taxon>Chromadorea</taxon>
        <taxon>Rhabditida</taxon>
        <taxon>Rhabditina</taxon>
        <taxon>Rhabditomorpha</taxon>
        <taxon>Strongyloidea</taxon>
        <taxon>Strongylidae</taxon>
        <taxon>Strongylus</taxon>
    </lineage>
</organism>
<dbReference type="Proteomes" id="UP000270094">
    <property type="component" value="Unassembled WGS sequence"/>
</dbReference>
<protein>
    <submittedName>
        <fullName evidence="1">Uncharacterized protein</fullName>
    </submittedName>
</protein>
<name>A0A3P7JPF1_STRVU</name>
<evidence type="ECO:0000313" key="1">
    <source>
        <dbReference type="EMBL" id="VDM80544.1"/>
    </source>
</evidence>
<dbReference type="Pfam" id="PF17281">
    <property type="entry name" value="DUF5346"/>
    <property type="match status" value="1"/>
</dbReference>
<dbReference type="OrthoDB" id="5862654at2759"/>
<sequence>MFAKLDDPSAQRWTDHFVLETMCMKNANPLYYSKSSMLAPPSALAQYLKQSAALLSALETLAMLSDLLSVLLCVTSLALVASQSPQPGRVNFTFPNHHYPCKFLSGAGQCPGGPSLNIQCDPKRPWPQCPPQSYCYATSSVDVGPYYCCPIWSTYGASYRPSAPFYDYVPPMPQDWPANIRATANWPTSVISRIAMSKLKIPYKNEEEDEGLSYELSNKQFQR</sequence>
<accession>A0A3P7JPF1</accession>
<dbReference type="AlphaFoldDB" id="A0A3P7JPF1"/>
<keyword evidence="2" id="KW-1185">Reference proteome</keyword>
<reference evidence="1 2" key="1">
    <citation type="submission" date="2018-11" db="EMBL/GenBank/DDBJ databases">
        <authorList>
            <consortium name="Pathogen Informatics"/>
        </authorList>
    </citation>
    <scope>NUCLEOTIDE SEQUENCE [LARGE SCALE GENOMIC DNA]</scope>
</reference>